<accession>A0A941DDD7</accession>
<keyword evidence="3" id="KW-1185">Reference proteome</keyword>
<organism evidence="2 3">
    <name type="scientific">Undibacterium baiyunense</name>
    <dbReference type="NCBI Taxonomy" id="2828731"/>
    <lineage>
        <taxon>Bacteria</taxon>
        <taxon>Pseudomonadati</taxon>
        <taxon>Pseudomonadota</taxon>
        <taxon>Betaproteobacteria</taxon>
        <taxon>Burkholderiales</taxon>
        <taxon>Oxalobacteraceae</taxon>
        <taxon>Undibacterium</taxon>
    </lineage>
</organism>
<keyword evidence="1" id="KW-1133">Transmembrane helix</keyword>
<reference evidence="2 3" key="1">
    <citation type="submission" date="2021-04" db="EMBL/GenBank/DDBJ databases">
        <title>novel species isolated from subtropical streams in China.</title>
        <authorList>
            <person name="Lu H."/>
        </authorList>
    </citation>
    <scope>NUCLEOTIDE SEQUENCE [LARGE SCALE GENOMIC DNA]</scope>
    <source>
        <strain evidence="2 3">BYS107W</strain>
    </source>
</reference>
<comment type="caution">
    <text evidence="2">The sequence shown here is derived from an EMBL/GenBank/DDBJ whole genome shotgun (WGS) entry which is preliminary data.</text>
</comment>
<dbReference type="Pfam" id="PF06961">
    <property type="entry name" value="DUF1294"/>
    <property type="match status" value="1"/>
</dbReference>
<feature type="transmembrane region" description="Helical" evidence="1">
    <location>
        <begin position="6"/>
        <end position="23"/>
    </location>
</feature>
<dbReference type="RefSeq" id="WP_212683989.1">
    <property type="nucleotide sequence ID" value="NZ_JAGSPM010000004.1"/>
</dbReference>
<feature type="transmembrane region" description="Helical" evidence="1">
    <location>
        <begin position="62"/>
        <end position="83"/>
    </location>
</feature>
<name>A0A941DDD7_9BURK</name>
<dbReference type="InterPro" id="IPR010718">
    <property type="entry name" value="DUF1294"/>
</dbReference>
<gene>
    <name evidence="2" type="ORF">KDM92_08820</name>
</gene>
<keyword evidence="1" id="KW-0812">Transmembrane</keyword>
<protein>
    <submittedName>
        <fullName evidence="2">DUF1294 domain-containing protein</fullName>
    </submittedName>
</protein>
<dbReference type="AlphaFoldDB" id="A0A941DDD7"/>
<proteinExistence type="predicted"/>
<evidence type="ECO:0000313" key="2">
    <source>
        <dbReference type="EMBL" id="MBR7746683.1"/>
    </source>
</evidence>
<sequence length="95" mass="10760">MNTVLYYSVANLICFALFAWDKWAARTQQRRIAEFNLHLSCLLGGALGALIAQQLLRHKTKKFLFTLIIYLSIALHSILIIAISNEPSLLHYALS</sequence>
<keyword evidence="1" id="KW-0472">Membrane</keyword>
<evidence type="ECO:0000313" key="3">
    <source>
        <dbReference type="Proteomes" id="UP000680158"/>
    </source>
</evidence>
<dbReference type="EMBL" id="JAGSPM010000004">
    <property type="protein sequence ID" value="MBR7746683.1"/>
    <property type="molecule type" value="Genomic_DNA"/>
</dbReference>
<evidence type="ECO:0000256" key="1">
    <source>
        <dbReference type="SAM" id="Phobius"/>
    </source>
</evidence>
<dbReference type="Proteomes" id="UP000680158">
    <property type="component" value="Unassembled WGS sequence"/>
</dbReference>